<dbReference type="Gene3D" id="3.40.50.720">
    <property type="entry name" value="NAD(P)-binding Rossmann-like Domain"/>
    <property type="match status" value="1"/>
</dbReference>
<dbReference type="FunFam" id="3.40.50.720:FF:000036">
    <property type="entry name" value="Glutathione-regulated potassium-efflux system protein KefB"/>
    <property type="match status" value="1"/>
</dbReference>
<protein>
    <submittedName>
        <fullName evidence="13">Potassium transporter</fullName>
    </submittedName>
</protein>
<evidence type="ECO:0000256" key="4">
    <source>
        <dbReference type="ARBA" id="ARBA00022449"/>
    </source>
</evidence>
<accession>A0A512C7W8</accession>
<evidence type="ECO:0000256" key="2">
    <source>
        <dbReference type="ARBA" id="ARBA00005551"/>
    </source>
</evidence>
<dbReference type="SUPFAM" id="SSF51735">
    <property type="entry name" value="NAD(P)-binding Rossmann-fold domains"/>
    <property type="match status" value="1"/>
</dbReference>
<keyword evidence="14" id="KW-1185">Reference proteome</keyword>
<dbReference type="AlphaFoldDB" id="A0A512C7W8"/>
<evidence type="ECO:0000256" key="1">
    <source>
        <dbReference type="ARBA" id="ARBA00004127"/>
    </source>
</evidence>
<evidence type="ECO:0000256" key="7">
    <source>
        <dbReference type="ARBA" id="ARBA00022958"/>
    </source>
</evidence>
<dbReference type="Gene3D" id="1.20.1530.20">
    <property type="match status" value="1"/>
</dbReference>
<dbReference type="InterPro" id="IPR003148">
    <property type="entry name" value="RCK_N"/>
</dbReference>
<evidence type="ECO:0000256" key="3">
    <source>
        <dbReference type="ARBA" id="ARBA00022448"/>
    </source>
</evidence>
<evidence type="ECO:0000256" key="10">
    <source>
        <dbReference type="ARBA" id="ARBA00023136"/>
    </source>
</evidence>
<evidence type="ECO:0000256" key="11">
    <source>
        <dbReference type="SAM" id="Phobius"/>
    </source>
</evidence>
<evidence type="ECO:0000256" key="9">
    <source>
        <dbReference type="ARBA" id="ARBA00023065"/>
    </source>
</evidence>
<dbReference type="GO" id="GO:0005886">
    <property type="term" value="C:plasma membrane"/>
    <property type="evidence" value="ECO:0007669"/>
    <property type="project" value="TreeGrafter"/>
</dbReference>
<dbReference type="RefSeq" id="WP_020891021.1">
    <property type="nucleotide sequence ID" value="NZ_BJYV01000002.1"/>
</dbReference>
<dbReference type="PANTHER" id="PTHR46157">
    <property type="entry name" value="K(+) EFFLUX ANTIPORTER 3, CHLOROPLASTIC"/>
    <property type="match status" value="1"/>
</dbReference>
<evidence type="ECO:0000256" key="8">
    <source>
        <dbReference type="ARBA" id="ARBA00022989"/>
    </source>
</evidence>
<feature type="transmembrane region" description="Helical" evidence="11">
    <location>
        <begin position="87"/>
        <end position="109"/>
    </location>
</feature>
<name>A0A512C7W8_9BACT</name>
<feature type="transmembrane region" description="Helical" evidence="11">
    <location>
        <begin position="304"/>
        <end position="324"/>
    </location>
</feature>
<comment type="subcellular location">
    <subcellularLocation>
        <location evidence="1">Endomembrane system</location>
        <topology evidence="1">Multi-pass membrane protein</topology>
    </subcellularLocation>
</comment>
<feature type="transmembrane region" description="Helical" evidence="11">
    <location>
        <begin position="6"/>
        <end position="24"/>
    </location>
</feature>
<dbReference type="GO" id="GO:0015297">
    <property type="term" value="F:antiporter activity"/>
    <property type="evidence" value="ECO:0007669"/>
    <property type="project" value="UniProtKB-KW"/>
</dbReference>
<evidence type="ECO:0000259" key="12">
    <source>
        <dbReference type="PROSITE" id="PS51201"/>
    </source>
</evidence>
<keyword evidence="4" id="KW-0050">Antiport</keyword>
<dbReference type="Proteomes" id="UP000321301">
    <property type="component" value="Unassembled WGS sequence"/>
</dbReference>
<keyword evidence="6 11" id="KW-0812">Transmembrane</keyword>
<proteinExistence type="inferred from homology"/>
<feature type="domain" description="RCK N-terminal" evidence="12">
    <location>
        <begin position="412"/>
        <end position="529"/>
    </location>
</feature>
<reference evidence="13 14" key="1">
    <citation type="submission" date="2019-07" db="EMBL/GenBank/DDBJ databases">
        <title>Whole genome shotgun sequence of Cyclobacterium qasimii NBRC 106168.</title>
        <authorList>
            <person name="Hosoyama A."/>
            <person name="Uohara A."/>
            <person name="Ohji S."/>
            <person name="Ichikawa N."/>
        </authorList>
    </citation>
    <scope>NUCLEOTIDE SEQUENCE [LARGE SCALE GENOMIC DNA]</scope>
    <source>
        <strain evidence="13 14">NBRC 106168</strain>
    </source>
</reference>
<keyword evidence="7" id="KW-0630">Potassium</keyword>
<dbReference type="PANTHER" id="PTHR46157:SF4">
    <property type="entry name" value="K(+) EFFLUX ANTIPORTER 3, CHLOROPLASTIC"/>
    <property type="match status" value="1"/>
</dbReference>
<feature type="transmembrane region" description="Helical" evidence="11">
    <location>
        <begin position="279"/>
        <end position="298"/>
    </location>
</feature>
<evidence type="ECO:0000256" key="5">
    <source>
        <dbReference type="ARBA" id="ARBA00022538"/>
    </source>
</evidence>
<evidence type="ECO:0000313" key="13">
    <source>
        <dbReference type="EMBL" id="GEO20275.1"/>
    </source>
</evidence>
<keyword evidence="8 11" id="KW-1133">Transmembrane helix</keyword>
<dbReference type="PROSITE" id="PS51201">
    <property type="entry name" value="RCK_N"/>
    <property type="match status" value="1"/>
</dbReference>
<dbReference type="GO" id="GO:1902600">
    <property type="term" value="P:proton transmembrane transport"/>
    <property type="evidence" value="ECO:0007669"/>
    <property type="project" value="InterPro"/>
</dbReference>
<evidence type="ECO:0000313" key="14">
    <source>
        <dbReference type="Proteomes" id="UP000321301"/>
    </source>
</evidence>
<feature type="transmembrane region" description="Helical" evidence="11">
    <location>
        <begin position="336"/>
        <end position="357"/>
    </location>
</feature>
<evidence type="ECO:0000256" key="6">
    <source>
        <dbReference type="ARBA" id="ARBA00022692"/>
    </source>
</evidence>
<keyword evidence="10 11" id="KW-0472">Membrane</keyword>
<keyword evidence="9" id="KW-0406">Ion transport</keyword>
<comment type="caution">
    <text evidence="13">The sequence shown here is derived from an EMBL/GenBank/DDBJ whole genome shotgun (WGS) entry which is preliminary data.</text>
</comment>
<dbReference type="Pfam" id="PF00999">
    <property type="entry name" value="Na_H_Exchanger"/>
    <property type="match status" value="1"/>
</dbReference>
<gene>
    <name evidence="13" type="primary">kefB</name>
    <name evidence="13" type="ORF">CQA01_08090</name>
</gene>
<keyword evidence="3" id="KW-0813">Transport</keyword>
<dbReference type="GO" id="GO:0006813">
    <property type="term" value="P:potassium ion transport"/>
    <property type="evidence" value="ECO:0007669"/>
    <property type="project" value="UniProtKB-KW"/>
</dbReference>
<keyword evidence="5" id="KW-0633">Potassium transport</keyword>
<dbReference type="InterPro" id="IPR006153">
    <property type="entry name" value="Cation/H_exchanger_TM"/>
</dbReference>
<dbReference type="Pfam" id="PF02254">
    <property type="entry name" value="TrkA_N"/>
    <property type="match status" value="1"/>
</dbReference>
<organism evidence="13 14">
    <name type="scientific">Cyclobacterium qasimii</name>
    <dbReference type="NCBI Taxonomy" id="1350429"/>
    <lineage>
        <taxon>Bacteria</taxon>
        <taxon>Pseudomonadati</taxon>
        <taxon>Bacteroidota</taxon>
        <taxon>Cytophagia</taxon>
        <taxon>Cytophagales</taxon>
        <taxon>Cyclobacteriaceae</taxon>
        <taxon>Cyclobacterium</taxon>
    </lineage>
</organism>
<dbReference type="GO" id="GO:0012505">
    <property type="term" value="C:endomembrane system"/>
    <property type="evidence" value="ECO:0007669"/>
    <property type="project" value="UniProtKB-SubCell"/>
</dbReference>
<feature type="transmembrane region" description="Helical" evidence="11">
    <location>
        <begin position="225"/>
        <end position="243"/>
    </location>
</feature>
<dbReference type="EMBL" id="BJYV01000002">
    <property type="protein sequence ID" value="GEO20275.1"/>
    <property type="molecule type" value="Genomic_DNA"/>
</dbReference>
<dbReference type="GO" id="GO:0008324">
    <property type="term" value="F:monoatomic cation transmembrane transporter activity"/>
    <property type="evidence" value="ECO:0007669"/>
    <property type="project" value="InterPro"/>
</dbReference>
<comment type="similarity">
    <text evidence="2">Belongs to the monovalent cation:proton antiporter 2 (CPA2) transporter (TC 2.A.37) family.</text>
</comment>
<dbReference type="NCBIfam" id="TIGR00932">
    <property type="entry name" value="2a37"/>
    <property type="match status" value="1"/>
</dbReference>
<dbReference type="InterPro" id="IPR036291">
    <property type="entry name" value="NAD(P)-bd_dom_sf"/>
</dbReference>
<dbReference type="InterPro" id="IPR004771">
    <property type="entry name" value="K/H_exchanger"/>
</dbReference>
<dbReference type="InterPro" id="IPR038770">
    <property type="entry name" value="Na+/solute_symporter_sf"/>
</dbReference>
<feature type="transmembrane region" description="Helical" evidence="11">
    <location>
        <begin position="369"/>
        <end position="387"/>
    </location>
</feature>
<feature type="transmembrane region" description="Helical" evidence="11">
    <location>
        <begin position="31"/>
        <end position="50"/>
    </location>
</feature>
<feature type="transmembrane region" description="Helical" evidence="11">
    <location>
        <begin position="152"/>
        <end position="172"/>
    </location>
</feature>
<feature type="transmembrane region" description="Helical" evidence="11">
    <location>
        <begin position="192"/>
        <end position="213"/>
    </location>
</feature>
<sequence>MENGFLFQAIIYLLAAVVCVPLAKKIGMGSVLGYLLAGIIIGPYVFGFIGEEGEDIMHFAEFGVVMMLFLIGLELEPSKLWKMRQMITRVGLSQVLVTTLAFFGILYFMGLGWRQALAISTSLALSSTAITLQSLKEKDQMNSSAGRNSFAVLLMQDIAVIPILAVLPLIALAATSDVDLDHMSPIAQFPGWLQTLFVFGAVILVIVSGRYFIIPMLKLVAKTRLRELFVAGALLIVLGIAFLMEMVGLSPALGTFLGGVILANSQFKHELESDLEPFKGLLLGLFFIAVGASINFGLIGENALMVFAATLSILLIKSLILFGIGKVNKISTDQTLIFALGLSQVGEFAFVTFSFATELNIINAKTTEILMAVTAISMTFTPLLLLFNERLLLPYIGTKEKEEKPHDEMDESNKVILAGFSNYGSTVGRFLRANGIKPTILDSDSDRVNLLRKMGFEVFYGDVTRADLLEMAGAREATILISAIRNPETNYRLVTMVKKHFPNLELMVRAKDKREALELLDLEVPHIYMQNLESAVRMGKDVLIKMGFRAHTVHRLAQDFIKYDEDSLVELAKVKNDKKAFISTVRKSIEMQENLLSFELNKRFSLNDHAWDSDTIKEGEEKNKE</sequence>